<comment type="caution">
    <text evidence="7">The sequence shown here is derived from an EMBL/GenBank/DDBJ whole genome shotgun (WGS) entry which is preliminary data.</text>
</comment>
<keyword evidence="6" id="KW-0406">Ion transport</keyword>
<dbReference type="GO" id="GO:0015385">
    <property type="term" value="F:sodium:proton antiporter activity"/>
    <property type="evidence" value="ECO:0007669"/>
    <property type="project" value="UniProtKB-UniRule"/>
</dbReference>
<evidence type="ECO:0000256" key="4">
    <source>
        <dbReference type="ARBA" id="ARBA00022989"/>
    </source>
</evidence>
<feature type="transmembrane region" description="Helical" evidence="6">
    <location>
        <begin position="158"/>
        <end position="179"/>
    </location>
</feature>
<feature type="transmembrane region" description="Helical" evidence="6">
    <location>
        <begin position="216"/>
        <end position="241"/>
    </location>
</feature>
<keyword evidence="3 6" id="KW-0812">Transmembrane</keyword>
<keyword evidence="6" id="KW-0813">Transport</keyword>
<evidence type="ECO:0000256" key="1">
    <source>
        <dbReference type="ARBA" id="ARBA00004429"/>
    </source>
</evidence>
<feature type="transmembrane region" description="Helical" evidence="6">
    <location>
        <begin position="21"/>
        <end position="40"/>
    </location>
</feature>
<feature type="transmembrane region" description="Helical" evidence="6">
    <location>
        <begin position="101"/>
        <end position="120"/>
    </location>
</feature>
<comment type="catalytic activity">
    <reaction evidence="6">
        <text>Na(+)(in) + 2 H(+)(out) = Na(+)(out) + 2 H(+)(in)</text>
        <dbReference type="Rhea" id="RHEA:29251"/>
        <dbReference type="ChEBI" id="CHEBI:15378"/>
        <dbReference type="ChEBI" id="CHEBI:29101"/>
    </reaction>
</comment>
<sequence length="395" mass="42894">MAKKINLSLFKKFFHSGKVGGIILLICVIISLIIANSEAATGFTNFLAQNLGFNLGSVEIKYSISAWINDGLMAIFFLLVGLEIKRELIEGELSSVKKASLPVLAALGGMVVPALIYFFFNKGEQTASGWGIPMATDIAFALAIIAMLGKNVPASLKIFLAALAIADDLGAILVIAIFYTAQIHWNYLLMAGGIFVLLLAFNYFKVKSLWFYLIPGLFLWYFVHHSGIHATIAGVLLAFTIPTNETAIESPLEKLEHFLTVPVNFLIMPIFALANTNITFQKQMIDGLVSPLGFGIIAGLFFGKTIGVTLFSWFAVKIKLAKLPSGANWKHIIGVGMLAGIGFTMSIFISLLSFSNAEYVVEAKFAILCTSIMAGILGFIYLKSLKVKPKSQANN</sequence>
<feature type="transmembrane region" description="Helical" evidence="6">
    <location>
        <begin position="331"/>
        <end position="353"/>
    </location>
</feature>
<feature type="transmembrane region" description="Helical" evidence="6">
    <location>
        <begin position="261"/>
        <end position="280"/>
    </location>
</feature>
<feature type="transmembrane region" description="Helical" evidence="6">
    <location>
        <begin position="60"/>
        <end position="80"/>
    </location>
</feature>
<dbReference type="HAMAP" id="MF_01844">
    <property type="entry name" value="NhaA"/>
    <property type="match status" value="1"/>
</dbReference>
<comment type="similarity">
    <text evidence="6">Belongs to the NhaA Na(+)/H(+) (TC 2.A.33) antiporter family.</text>
</comment>
<keyword evidence="6" id="KW-0739">Sodium transport</keyword>
<dbReference type="InterPro" id="IPR023171">
    <property type="entry name" value="Na/H_antiporter_dom_sf"/>
</dbReference>
<protein>
    <recommendedName>
        <fullName evidence="6">Na(+)/H(+) antiporter NhaA</fullName>
    </recommendedName>
    <alternativeName>
        <fullName evidence="6">Sodium/proton antiporter NhaA</fullName>
    </alternativeName>
</protein>
<evidence type="ECO:0000256" key="5">
    <source>
        <dbReference type="ARBA" id="ARBA00023136"/>
    </source>
</evidence>
<feature type="transmembrane region" description="Helical" evidence="6">
    <location>
        <begin position="185"/>
        <end position="204"/>
    </location>
</feature>
<dbReference type="InterPro" id="IPR004670">
    <property type="entry name" value="NhaA"/>
</dbReference>
<keyword evidence="4 6" id="KW-1133">Transmembrane helix</keyword>
<keyword evidence="6" id="KW-0915">Sodium</keyword>
<comment type="subcellular location">
    <subcellularLocation>
        <location evidence="1">Cell inner membrane</location>
        <topology evidence="1">Multi-pass membrane protein</topology>
    </subcellularLocation>
    <subcellularLocation>
        <location evidence="6">Cell membrane</location>
        <topology evidence="6">Multi-pass membrane protein</topology>
    </subcellularLocation>
</comment>
<dbReference type="NCBIfam" id="NF007112">
    <property type="entry name" value="PRK09561.1"/>
    <property type="match status" value="1"/>
</dbReference>
<feature type="transmembrane region" description="Helical" evidence="6">
    <location>
        <begin position="126"/>
        <end position="146"/>
    </location>
</feature>
<dbReference type="NCBIfam" id="NF007111">
    <property type="entry name" value="PRK09560.1"/>
    <property type="match status" value="1"/>
</dbReference>
<feature type="transmembrane region" description="Helical" evidence="6">
    <location>
        <begin position="365"/>
        <end position="382"/>
    </location>
</feature>
<dbReference type="AlphaFoldDB" id="A0A4U1CH45"/>
<evidence type="ECO:0000313" key="8">
    <source>
        <dbReference type="Proteomes" id="UP000309488"/>
    </source>
</evidence>
<gene>
    <name evidence="6 7" type="primary">nhaA</name>
    <name evidence="7" type="ORF">FA048_15400</name>
</gene>
<comment type="function">
    <text evidence="6">Na(+)/H(+) antiporter that extrudes sodium in exchange for external protons.</text>
</comment>
<keyword evidence="2 6" id="KW-1003">Cell membrane</keyword>
<reference evidence="7 8" key="1">
    <citation type="submission" date="2019-04" db="EMBL/GenBank/DDBJ databases">
        <title>Pedobacter sp. RP-3-22 sp. nov., isolated from Arctic soil.</title>
        <authorList>
            <person name="Dahal R.H."/>
            <person name="Kim D.-U."/>
        </authorList>
    </citation>
    <scope>NUCLEOTIDE SEQUENCE [LARGE SCALE GENOMIC DNA]</scope>
    <source>
        <strain evidence="7 8">RP-3-22</strain>
    </source>
</reference>
<name>A0A4U1CH45_9SPHI</name>
<accession>A0A4U1CH45</accession>
<dbReference type="NCBIfam" id="TIGR00773">
    <property type="entry name" value="NhaA"/>
    <property type="match status" value="1"/>
</dbReference>
<dbReference type="GO" id="GO:0006885">
    <property type="term" value="P:regulation of pH"/>
    <property type="evidence" value="ECO:0007669"/>
    <property type="project" value="UniProtKB-UniRule"/>
</dbReference>
<proteinExistence type="inferred from homology"/>
<dbReference type="PANTHER" id="PTHR30341">
    <property type="entry name" value="SODIUM ION/PROTON ANTIPORTER NHAA-RELATED"/>
    <property type="match status" value="1"/>
</dbReference>
<evidence type="ECO:0000256" key="2">
    <source>
        <dbReference type="ARBA" id="ARBA00022475"/>
    </source>
</evidence>
<dbReference type="Pfam" id="PF06965">
    <property type="entry name" value="Na_H_antiport_1"/>
    <property type="match status" value="1"/>
</dbReference>
<evidence type="ECO:0000256" key="6">
    <source>
        <dbReference type="HAMAP-Rule" id="MF_01844"/>
    </source>
</evidence>
<feature type="transmembrane region" description="Helical" evidence="6">
    <location>
        <begin position="292"/>
        <end position="316"/>
    </location>
</feature>
<keyword evidence="8" id="KW-1185">Reference proteome</keyword>
<keyword evidence="5 6" id="KW-0472">Membrane</keyword>
<organism evidence="7 8">
    <name type="scientific">Pedobacter polaris</name>
    <dbReference type="NCBI Taxonomy" id="2571273"/>
    <lineage>
        <taxon>Bacteria</taxon>
        <taxon>Pseudomonadati</taxon>
        <taxon>Bacteroidota</taxon>
        <taxon>Sphingobacteriia</taxon>
        <taxon>Sphingobacteriales</taxon>
        <taxon>Sphingobacteriaceae</taxon>
        <taxon>Pedobacter</taxon>
    </lineage>
</organism>
<dbReference type="GO" id="GO:0005886">
    <property type="term" value="C:plasma membrane"/>
    <property type="evidence" value="ECO:0007669"/>
    <property type="project" value="UniProtKB-SubCell"/>
</dbReference>
<dbReference type="Gene3D" id="1.20.1530.10">
    <property type="entry name" value="Na+/H+ antiporter like domain"/>
    <property type="match status" value="1"/>
</dbReference>
<evidence type="ECO:0000313" key="7">
    <source>
        <dbReference type="EMBL" id="TKC06591.1"/>
    </source>
</evidence>
<dbReference type="PANTHER" id="PTHR30341:SF0">
    <property type="entry name" value="NA(+)_H(+) ANTIPORTER NHAA"/>
    <property type="match status" value="1"/>
</dbReference>
<keyword evidence="6" id="KW-0050">Antiport</keyword>
<evidence type="ECO:0000256" key="3">
    <source>
        <dbReference type="ARBA" id="ARBA00022692"/>
    </source>
</evidence>
<dbReference type="OrthoDB" id="9808135at2"/>
<dbReference type="EMBL" id="SWBR01000004">
    <property type="protein sequence ID" value="TKC06591.1"/>
    <property type="molecule type" value="Genomic_DNA"/>
</dbReference>
<dbReference type="RefSeq" id="WP_136842718.1">
    <property type="nucleotide sequence ID" value="NZ_SWBR01000004.1"/>
</dbReference>
<dbReference type="Proteomes" id="UP000309488">
    <property type="component" value="Unassembled WGS sequence"/>
</dbReference>